<dbReference type="Proteomes" id="UP000679779">
    <property type="component" value="Unassembled WGS sequence"/>
</dbReference>
<dbReference type="InterPro" id="IPR005829">
    <property type="entry name" value="Sugar_transporter_CS"/>
</dbReference>
<dbReference type="PRINTS" id="PR01035">
    <property type="entry name" value="TCRTETA"/>
</dbReference>
<feature type="transmembrane region" description="Helical" evidence="7">
    <location>
        <begin position="45"/>
        <end position="64"/>
    </location>
</feature>
<feature type="transmembrane region" description="Helical" evidence="7">
    <location>
        <begin position="371"/>
        <end position="391"/>
    </location>
</feature>
<evidence type="ECO:0000259" key="8">
    <source>
        <dbReference type="PROSITE" id="PS50850"/>
    </source>
</evidence>
<evidence type="ECO:0000313" key="10">
    <source>
        <dbReference type="Proteomes" id="UP000679779"/>
    </source>
</evidence>
<dbReference type="GO" id="GO:0005886">
    <property type="term" value="C:plasma membrane"/>
    <property type="evidence" value="ECO:0007669"/>
    <property type="project" value="UniProtKB-SubCell"/>
</dbReference>
<dbReference type="SUPFAM" id="SSF103473">
    <property type="entry name" value="MFS general substrate transporter"/>
    <property type="match status" value="1"/>
</dbReference>
<accession>A0A919XMV8</accession>
<name>A0A919XMV8_9BACL</name>
<dbReference type="InterPro" id="IPR011701">
    <property type="entry name" value="MFS"/>
</dbReference>
<evidence type="ECO:0000256" key="6">
    <source>
        <dbReference type="ARBA" id="ARBA00023136"/>
    </source>
</evidence>
<dbReference type="AlphaFoldDB" id="A0A919XMV8"/>
<dbReference type="PROSITE" id="PS50850">
    <property type="entry name" value="MFS"/>
    <property type="match status" value="1"/>
</dbReference>
<dbReference type="InterPro" id="IPR001958">
    <property type="entry name" value="Tet-R_TetA/multi-R_MdtG-like"/>
</dbReference>
<keyword evidence="4 7" id="KW-0812">Transmembrane</keyword>
<evidence type="ECO:0000256" key="1">
    <source>
        <dbReference type="ARBA" id="ARBA00004651"/>
    </source>
</evidence>
<gene>
    <name evidence="9" type="primary">blT_2</name>
    <name evidence="9" type="ORF">J2TS6_58200</name>
</gene>
<comment type="subcellular location">
    <subcellularLocation>
        <location evidence="1">Cell membrane</location>
        <topology evidence="1">Multi-pass membrane protein</topology>
    </subcellularLocation>
</comment>
<feature type="transmembrane region" description="Helical" evidence="7">
    <location>
        <begin position="76"/>
        <end position="99"/>
    </location>
</feature>
<keyword evidence="6 7" id="KW-0472">Membrane</keyword>
<feature type="transmembrane region" description="Helical" evidence="7">
    <location>
        <begin position="163"/>
        <end position="183"/>
    </location>
</feature>
<evidence type="ECO:0000256" key="4">
    <source>
        <dbReference type="ARBA" id="ARBA00022692"/>
    </source>
</evidence>
<dbReference type="Pfam" id="PF07690">
    <property type="entry name" value="MFS_1"/>
    <property type="match status" value="1"/>
</dbReference>
<keyword evidence="10" id="KW-1185">Reference proteome</keyword>
<feature type="transmembrane region" description="Helical" evidence="7">
    <location>
        <begin position="105"/>
        <end position="123"/>
    </location>
</feature>
<feature type="transmembrane region" description="Helical" evidence="7">
    <location>
        <begin position="347"/>
        <end position="365"/>
    </location>
</feature>
<evidence type="ECO:0000256" key="2">
    <source>
        <dbReference type="ARBA" id="ARBA00007520"/>
    </source>
</evidence>
<dbReference type="PANTHER" id="PTHR23504:SF115">
    <property type="entry name" value="MULTIDRUG RESISTANCE PROTEIN 2"/>
    <property type="match status" value="1"/>
</dbReference>
<dbReference type="GO" id="GO:0022857">
    <property type="term" value="F:transmembrane transporter activity"/>
    <property type="evidence" value="ECO:0007669"/>
    <property type="project" value="InterPro"/>
</dbReference>
<keyword evidence="3" id="KW-0813">Transport</keyword>
<dbReference type="Gene3D" id="1.20.1250.20">
    <property type="entry name" value="MFS general substrate transporter like domains"/>
    <property type="match status" value="1"/>
</dbReference>
<proteinExistence type="inferred from homology"/>
<evidence type="ECO:0000313" key="9">
    <source>
        <dbReference type="EMBL" id="GIO34679.1"/>
    </source>
</evidence>
<dbReference type="InterPro" id="IPR036259">
    <property type="entry name" value="MFS_trans_sf"/>
</dbReference>
<feature type="transmembrane region" description="Helical" evidence="7">
    <location>
        <begin position="307"/>
        <end position="326"/>
    </location>
</feature>
<reference evidence="9" key="1">
    <citation type="submission" date="2021-03" db="EMBL/GenBank/DDBJ databases">
        <title>Antimicrobial resistance genes in bacteria isolated from Japanese honey, and their potential for conferring macrolide and lincosamide resistance in the American foulbrood pathogen Paenibacillus larvae.</title>
        <authorList>
            <person name="Okamoto M."/>
            <person name="Kumagai M."/>
            <person name="Kanamori H."/>
            <person name="Takamatsu D."/>
        </authorList>
    </citation>
    <scope>NUCLEOTIDE SEQUENCE</scope>
    <source>
        <strain evidence="9">J2TS6</strain>
    </source>
</reference>
<sequence length="409" mass="44288">MSAGSKINRSLYVLMINMFIAMLGIGLVIPILPKLLEDFHAGGTAAGYLIAASGLTQFLFSPLAGEWADKYGRKVMIVLGLGLFTLSQFLFAVANVMWMLYASRFLGGIGAAMMIPAMMAYVADSTTEETRGKGLGLLGAAMSLGFVIGPGIGGFLADLGLRAPFYISALVAAIATVLSFFMLKETLSAERRQAAKASEQKRESILKQLVASVKAPYFIYLILVFTLTFGLVNFEAVFSLYVDNKYAYTTKEISVIITVGSLVGVVIQGAVINKLLLRFGENKLINVSFLISAIMMVLMLLSGNFWYNMLLILIFFTFTSIMRPAINTALSKMAGPEEQGFVMGMNNAYMSLGNIFGPALAGILFDVHMNLPYSFGAVILILSLVLSLTWGRKMSSLRKQKLETAGTQG</sequence>
<dbReference type="PROSITE" id="PS00216">
    <property type="entry name" value="SUGAR_TRANSPORT_1"/>
    <property type="match status" value="1"/>
</dbReference>
<feature type="transmembrane region" description="Helical" evidence="7">
    <location>
        <begin position="284"/>
        <end position="301"/>
    </location>
</feature>
<comment type="similarity">
    <text evidence="2">Belongs to the major facilitator superfamily. TCR/Tet family.</text>
</comment>
<organism evidence="9 10">
    <name type="scientific">Paenibacillus albilobatus</name>
    <dbReference type="NCBI Taxonomy" id="2716884"/>
    <lineage>
        <taxon>Bacteria</taxon>
        <taxon>Bacillati</taxon>
        <taxon>Bacillota</taxon>
        <taxon>Bacilli</taxon>
        <taxon>Bacillales</taxon>
        <taxon>Paenibacillaceae</taxon>
        <taxon>Paenibacillus</taxon>
    </lineage>
</organism>
<dbReference type="RefSeq" id="WP_160045603.1">
    <property type="nucleotide sequence ID" value="NZ_BORQ01000012.1"/>
</dbReference>
<evidence type="ECO:0000256" key="5">
    <source>
        <dbReference type="ARBA" id="ARBA00022989"/>
    </source>
</evidence>
<feature type="transmembrane region" description="Helical" evidence="7">
    <location>
        <begin position="135"/>
        <end position="157"/>
    </location>
</feature>
<keyword evidence="5 7" id="KW-1133">Transmembrane helix</keyword>
<feature type="domain" description="Major facilitator superfamily (MFS) profile" evidence="8">
    <location>
        <begin position="10"/>
        <end position="395"/>
    </location>
</feature>
<evidence type="ECO:0000256" key="3">
    <source>
        <dbReference type="ARBA" id="ARBA00022448"/>
    </source>
</evidence>
<feature type="transmembrane region" description="Helical" evidence="7">
    <location>
        <begin position="253"/>
        <end position="272"/>
    </location>
</feature>
<comment type="caution">
    <text evidence="9">The sequence shown here is derived from an EMBL/GenBank/DDBJ whole genome shotgun (WGS) entry which is preliminary data.</text>
</comment>
<feature type="transmembrane region" description="Helical" evidence="7">
    <location>
        <begin position="12"/>
        <end position="33"/>
    </location>
</feature>
<dbReference type="PANTHER" id="PTHR23504">
    <property type="entry name" value="MAJOR FACILITATOR SUPERFAMILY DOMAIN-CONTAINING PROTEIN 10"/>
    <property type="match status" value="1"/>
</dbReference>
<dbReference type="EMBL" id="BORQ01000012">
    <property type="protein sequence ID" value="GIO34679.1"/>
    <property type="molecule type" value="Genomic_DNA"/>
</dbReference>
<protein>
    <submittedName>
        <fullName evidence="9">Tetracycline resistance MFS efflux pump</fullName>
    </submittedName>
</protein>
<dbReference type="CDD" id="cd17325">
    <property type="entry name" value="MFS_MdtG_SLC18_like"/>
    <property type="match status" value="1"/>
</dbReference>
<evidence type="ECO:0000256" key="7">
    <source>
        <dbReference type="SAM" id="Phobius"/>
    </source>
</evidence>
<dbReference type="InterPro" id="IPR020846">
    <property type="entry name" value="MFS_dom"/>
</dbReference>
<feature type="transmembrane region" description="Helical" evidence="7">
    <location>
        <begin position="217"/>
        <end position="241"/>
    </location>
</feature>